<dbReference type="Pfam" id="PF08402">
    <property type="entry name" value="TOBE_2"/>
    <property type="match status" value="1"/>
</dbReference>
<dbReference type="GO" id="GO:0005524">
    <property type="term" value="F:ATP binding"/>
    <property type="evidence" value="ECO:0007669"/>
    <property type="project" value="UniProtKB-KW"/>
</dbReference>
<dbReference type="InterPro" id="IPR003593">
    <property type="entry name" value="AAA+_ATPase"/>
</dbReference>
<dbReference type="AlphaFoldDB" id="A0A1H2PRN4"/>
<proteinExistence type="predicted"/>
<dbReference type="PANTHER" id="PTHR42781:SF4">
    <property type="entry name" value="SPERMIDINE_PUTRESCINE IMPORT ATP-BINDING PROTEIN POTA"/>
    <property type="match status" value="1"/>
</dbReference>
<keyword evidence="3" id="KW-0997">Cell inner membrane</keyword>
<dbReference type="GO" id="GO:0016887">
    <property type="term" value="F:ATP hydrolysis activity"/>
    <property type="evidence" value="ECO:0007669"/>
    <property type="project" value="InterPro"/>
</dbReference>
<dbReference type="GO" id="GO:0015847">
    <property type="term" value="P:putrescine transport"/>
    <property type="evidence" value="ECO:0007669"/>
    <property type="project" value="UniProtKB-ARBA"/>
</dbReference>
<dbReference type="EMBL" id="FNLO01000006">
    <property type="protein sequence ID" value="SDV48747.1"/>
    <property type="molecule type" value="Genomic_DNA"/>
</dbReference>
<dbReference type="Pfam" id="PF00005">
    <property type="entry name" value="ABC_tran"/>
    <property type="match status" value="1"/>
</dbReference>
<protein>
    <submittedName>
        <fullName evidence="7">Putative spermidine/putrescine transport system ATP-binding protein</fullName>
    </submittedName>
</protein>
<gene>
    <name evidence="7" type="ORF">SAMN05216551_10632</name>
</gene>
<dbReference type="SUPFAM" id="SSF50331">
    <property type="entry name" value="MOP-like"/>
    <property type="match status" value="1"/>
</dbReference>
<dbReference type="GO" id="GO:0043190">
    <property type="term" value="C:ATP-binding cassette (ABC) transporter complex"/>
    <property type="evidence" value="ECO:0007669"/>
    <property type="project" value="InterPro"/>
</dbReference>
<evidence type="ECO:0000256" key="2">
    <source>
        <dbReference type="ARBA" id="ARBA00022475"/>
    </source>
</evidence>
<dbReference type="PANTHER" id="PTHR42781">
    <property type="entry name" value="SPERMIDINE/PUTRESCINE IMPORT ATP-BINDING PROTEIN POTA"/>
    <property type="match status" value="1"/>
</dbReference>
<feature type="domain" description="ABC transporter" evidence="6">
    <location>
        <begin position="16"/>
        <end position="245"/>
    </location>
</feature>
<dbReference type="RefSeq" id="WP_091908103.1">
    <property type="nucleotide sequence ID" value="NZ_FNLO01000006.1"/>
</dbReference>
<evidence type="ECO:0000313" key="8">
    <source>
        <dbReference type="Proteomes" id="UP000243719"/>
    </source>
</evidence>
<dbReference type="SUPFAM" id="SSF52540">
    <property type="entry name" value="P-loop containing nucleoside triphosphate hydrolases"/>
    <property type="match status" value="1"/>
</dbReference>
<evidence type="ECO:0000256" key="5">
    <source>
        <dbReference type="ARBA" id="ARBA00022840"/>
    </source>
</evidence>
<dbReference type="PROSITE" id="PS00211">
    <property type="entry name" value="ABC_TRANSPORTER_1"/>
    <property type="match status" value="1"/>
</dbReference>
<keyword evidence="4" id="KW-0547">Nucleotide-binding</keyword>
<dbReference type="Gene3D" id="3.40.50.300">
    <property type="entry name" value="P-loop containing nucleotide triphosphate hydrolases"/>
    <property type="match status" value="1"/>
</dbReference>
<dbReference type="InterPro" id="IPR003439">
    <property type="entry name" value="ABC_transporter-like_ATP-bd"/>
</dbReference>
<keyword evidence="1" id="KW-0813">Transport</keyword>
<dbReference type="OrthoDB" id="5298774at2"/>
<dbReference type="InterPro" id="IPR013611">
    <property type="entry name" value="Transp-assoc_OB_typ2"/>
</dbReference>
<dbReference type="InterPro" id="IPR050093">
    <property type="entry name" value="ABC_SmlMolc_Importer"/>
</dbReference>
<evidence type="ECO:0000313" key="7">
    <source>
        <dbReference type="EMBL" id="SDV48747.1"/>
    </source>
</evidence>
<evidence type="ECO:0000259" key="6">
    <source>
        <dbReference type="PROSITE" id="PS50893"/>
    </source>
</evidence>
<keyword evidence="5 7" id="KW-0067">ATP-binding</keyword>
<accession>A0A1H2PRN4</accession>
<keyword evidence="3" id="KW-0472">Membrane</keyword>
<name>A0A1H2PRN4_9BURK</name>
<dbReference type="SMART" id="SM00382">
    <property type="entry name" value="AAA"/>
    <property type="match status" value="1"/>
</dbReference>
<dbReference type="InterPro" id="IPR017871">
    <property type="entry name" value="ABC_transporter-like_CS"/>
</dbReference>
<keyword evidence="2" id="KW-1003">Cell membrane</keyword>
<evidence type="ECO:0000256" key="4">
    <source>
        <dbReference type="ARBA" id="ARBA00022741"/>
    </source>
</evidence>
<dbReference type="STRING" id="1770053.SAMN05216551_10632"/>
<reference evidence="8" key="1">
    <citation type="submission" date="2016-09" db="EMBL/GenBank/DDBJ databases">
        <authorList>
            <person name="Varghese N."/>
            <person name="Submissions S."/>
        </authorList>
    </citation>
    <scope>NUCLEOTIDE SEQUENCE [LARGE SCALE GENOMIC DNA]</scope>
    <source>
        <strain evidence="8">JS23</strain>
    </source>
</reference>
<organism evidence="7 8">
    <name type="scientific">Chitinasiproducens palmae</name>
    <dbReference type="NCBI Taxonomy" id="1770053"/>
    <lineage>
        <taxon>Bacteria</taxon>
        <taxon>Pseudomonadati</taxon>
        <taxon>Pseudomonadota</taxon>
        <taxon>Betaproteobacteria</taxon>
        <taxon>Burkholderiales</taxon>
        <taxon>Burkholderiaceae</taxon>
        <taxon>Chitinasiproducens</taxon>
    </lineage>
</organism>
<sequence length="364" mass="39415">MNAISASLAPAPRGRLELVGLRKRFGGQAGVDTLSLDIRPGEFFTLLGPSGCGKTTTLMMLAGFLQPDAGHVRLDGVDITATPPPQRGLGVVFQQYALFPHLSVRENLAFPLEMRGMPRHEIADRVGRVLELVQLSQADQLPAELSGGQQQRVAVARALVFDPPVLLMDEPLGALDRSLRLHLQRELRALQRRLGITVIYVTHDQDEAMAMSDRIAIMRHGRVAQVDPPQRLYDTPASLFIAEFLGDNNRLPAARSAGPGAIRLDNGRLLATAEHGLPDGAAVIATLRPERLRWHTNGAGHIARVEASTYFGSQYELIVDAPGFGQLRVLSASDGRCCAPAIGDTVSIDWAASDVRVFPVDQTV</sequence>
<dbReference type="GO" id="GO:0022857">
    <property type="term" value="F:transmembrane transporter activity"/>
    <property type="evidence" value="ECO:0007669"/>
    <property type="project" value="InterPro"/>
</dbReference>
<keyword evidence="8" id="KW-1185">Reference proteome</keyword>
<dbReference type="PROSITE" id="PS50893">
    <property type="entry name" value="ABC_TRANSPORTER_2"/>
    <property type="match status" value="1"/>
</dbReference>
<dbReference type="Proteomes" id="UP000243719">
    <property type="component" value="Unassembled WGS sequence"/>
</dbReference>
<dbReference type="FunFam" id="3.40.50.300:FF:000133">
    <property type="entry name" value="Spermidine/putrescine import ATP-binding protein PotA"/>
    <property type="match status" value="1"/>
</dbReference>
<dbReference type="InterPro" id="IPR027417">
    <property type="entry name" value="P-loop_NTPase"/>
</dbReference>
<evidence type="ECO:0000256" key="3">
    <source>
        <dbReference type="ARBA" id="ARBA00022519"/>
    </source>
</evidence>
<evidence type="ECO:0000256" key="1">
    <source>
        <dbReference type="ARBA" id="ARBA00022448"/>
    </source>
</evidence>
<dbReference type="InterPro" id="IPR008995">
    <property type="entry name" value="Mo/tungstate-bd_C_term_dom"/>
</dbReference>